<name>V2Y779_9FIRM</name>
<dbReference type="AlphaFoldDB" id="V2Y779"/>
<keyword evidence="1" id="KW-1133">Transmembrane helix</keyword>
<accession>V2Y779</accession>
<evidence type="ECO:0000256" key="1">
    <source>
        <dbReference type="SAM" id="Phobius"/>
    </source>
</evidence>
<dbReference type="EMBL" id="ACIL03000007">
    <property type="protein sequence ID" value="ESL03947.1"/>
    <property type="molecule type" value="Genomic_DNA"/>
</dbReference>
<dbReference type="STRING" id="592026.GCWU0000282_001115"/>
<keyword evidence="1" id="KW-0812">Transmembrane</keyword>
<evidence type="ECO:0000313" key="2">
    <source>
        <dbReference type="EMBL" id="ESL03947.1"/>
    </source>
</evidence>
<evidence type="ECO:0000313" key="3">
    <source>
        <dbReference type="Proteomes" id="UP000018227"/>
    </source>
</evidence>
<dbReference type="HOGENOM" id="CLU_3306720_0_0_9"/>
<keyword evidence="3" id="KW-1185">Reference proteome</keyword>
<protein>
    <submittedName>
        <fullName evidence="2">Uncharacterized protein</fullName>
    </submittedName>
</protein>
<dbReference type="Proteomes" id="UP000018227">
    <property type="component" value="Unassembled WGS sequence"/>
</dbReference>
<organism evidence="2 3">
    <name type="scientific">Catonella morbi ATCC 51271</name>
    <dbReference type="NCBI Taxonomy" id="592026"/>
    <lineage>
        <taxon>Bacteria</taxon>
        <taxon>Bacillati</taxon>
        <taxon>Bacillota</taxon>
        <taxon>Clostridia</taxon>
        <taxon>Lachnospirales</taxon>
        <taxon>Lachnospiraceae</taxon>
        <taxon>Catonella</taxon>
    </lineage>
</organism>
<keyword evidence="1" id="KW-0472">Membrane</keyword>
<reference evidence="2 3" key="1">
    <citation type="submission" date="2013-06" db="EMBL/GenBank/DDBJ databases">
        <authorList>
            <person name="Weinstock G."/>
            <person name="Sodergren E."/>
            <person name="Clifton S."/>
            <person name="Fulton L."/>
            <person name="Fulton B."/>
            <person name="Courtney L."/>
            <person name="Fronick C."/>
            <person name="Harrison M."/>
            <person name="Strong C."/>
            <person name="Farmer C."/>
            <person name="Delahaunty K."/>
            <person name="Markovic C."/>
            <person name="Hall O."/>
            <person name="Minx P."/>
            <person name="Tomlinson C."/>
            <person name="Mitreva M."/>
            <person name="Nelson J."/>
            <person name="Hou S."/>
            <person name="Wollam A."/>
            <person name="Pepin K.H."/>
            <person name="Johnson M."/>
            <person name="Bhonagiri V."/>
            <person name="Nash W.E."/>
            <person name="Warren W."/>
            <person name="Chinwalla A."/>
            <person name="Mardis E.R."/>
            <person name="Wilson R.K."/>
        </authorList>
    </citation>
    <scope>NUCLEOTIDE SEQUENCE [LARGE SCALE GENOMIC DNA]</scope>
    <source>
        <strain evidence="2 3">ATCC 51271</strain>
    </source>
</reference>
<gene>
    <name evidence="2" type="ORF">GCWU0000282_001115</name>
</gene>
<feature type="transmembrane region" description="Helical" evidence="1">
    <location>
        <begin position="12"/>
        <end position="32"/>
    </location>
</feature>
<comment type="caution">
    <text evidence="2">The sequence shown here is derived from an EMBL/GenBank/DDBJ whole genome shotgun (WGS) entry which is preliminary data.</text>
</comment>
<sequence>MRKVFIFTPFLYIYFVKKITLSIATVLCYSYIRCNYQKM</sequence>
<proteinExistence type="predicted"/>